<evidence type="ECO:0000313" key="2">
    <source>
        <dbReference type="EMBL" id="PWS38338.1"/>
    </source>
</evidence>
<keyword evidence="3" id="KW-1185">Reference proteome</keyword>
<name>A0A317FL80_9PROT</name>
<accession>A0A317FL80</accession>
<feature type="signal peptide" evidence="1">
    <location>
        <begin position="1"/>
        <end position="22"/>
    </location>
</feature>
<proteinExistence type="predicted"/>
<comment type="caution">
    <text evidence="2">The sequence shown here is derived from an EMBL/GenBank/DDBJ whole genome shotgun (WGS) entry which is preliminary data.</text>
</comment>
<dbReference type="AlphaFoldDB" id="A0A317FL80"/>
<protein>
    <submittedName>
        <fullName evidence="2">Uncharacterized protein</fullName>
    </submittedName>
</protein>
<evidence type="ECO:0000256" key="1">
    <source>
        <dbReference type="SAM" id="SignalP"/>
    </source>
</evidence>
<evidence type="ECO:0000313" key="3">
    <source>
        <dbReference type="Proteomes" id="UP000245765"/>
    </source>
</evidence>
<gene>
    <name evidence="2" type="ORF">DFH01_03345</name>
</gene>
<dbReference type="EMBL" id="QGNA01000001">
    <property type="protein sequence ID" value="PWS38338.1"/>
    <property type="molecule type" value="Genomic_DNA"/>
</dbReference>
<sequence>MNAYARIALAAALAAGFGTAAAAEEWTGPRVVGTGQNASVVYSSPSQNIVGGALTRTVGSGESAEVVVLDAQHAQPGRVARVVGSGENMSVVYDAPATQALMAKAGERG</sequence>
<reference evidence="3" key="1">
    <citation type="submission" date="2018-05" db="EMBL/GenBank/DDBJ databases">
        <authorList>
            <person name="Du Z."/>
            <person name="Wang X."/>
        </authorList>
    </citation>
    <scope>NUCLEOTIDE SEQUENCE [LARGE SCALE GENOMIC DNA]</scope>
    <source>
        <strain evidence="3">CQN31</strain>
    </source>
</reference>
<dbReference type="RefSeq" id="WP_109868959.1">
    <property type="nucleotide sequence ID" value="NZ_QGNA01000001.1"/>
</dbReference>
<organism evidence="2 3">
    <name type="scientific">Falsiroseomonas bella</name>
    <dbReference type="NCBI Taxonomy" id="2184016"/>
    <lineage>
        <taxon>Bacteria</taxon>
        <taxon>Pseudomonadati</taxon>
        <taxon>Pseudomonadota</taxon>
        <taxon>Alphaproteobacteria</taxon>
        <taxon>Acetobacterales</taxon>
        <taxon>Roseomonadaceae</taxon>
        <taxon>Falsiroseomonas</taxon>
    </lineage>
</organism>
<feature type="chain" id="PRO_5016382827" evidence="1">
    <location>
        <begin position="23"/>
        <end position="109"/>
    </location>
</feature>
<keyword evidence="1" id="KW-0732">Signal</keyword>
<dbReference type="OrthoDB" id="7268316at2"/>
<dbReference type="Proteomes" id="UP000245765">
    <property type="component" value="Unassembled WGS sequence"/>
</dbReference>